<dbReference type="Proteomes" id="UP001517388">
    <property type="component" value="Unassembled WGS sequence"/>
</dbReference>
<gene>
    <name evidence="1" type="ORF">FJR39_17605</name>
</gene>
<organism evidence="1 2">
    <name type="scientific">Dolichospermum flos-aquae UHCC 0037</name>
    <dbReference type="NCBI Taxonomy" id="2590026"/>
    <lineage>
        <taxon>Bacteria</taxon>
        <taxon>Bacillati</taxon>
        <taxon>Cyanobacteriota</taxon>
        <taxon>Cyanophyceae</taxon>
        <taxon>Nostocales</taxon>
        <taxon>Aphanizomenonaceae</taxon>
        <taxon>Dolichospermum</taxon>
    </lineage>
</organism>
<evidence type="ECO:0000313" key="1">
    <source>
        <dbReference type="EMBL" id="MTJ44884.1"/>
    </source>
</evidence>
<sequence length="137" mass="15509">MAGDFDIKASGLIPNTDTTTAQVITDIYDKNSPKAFYNQLVASLDEYDEMMGDDHEVGVKLANFSQTDKFYLSSLHYQSPFLITFTLTDQKDNQDFVLIQHINQVSISIIKLSLRDSNKPKRKNRFSSPQPNQSPNS</sequence>
<comment type="caution">
    <text evidence="1">The sequence shown here is derived from an EMBL/GenBank/DDBJ whole genome shotgun (WGS) entry which is preliminary data.</text>
</comment>
<keyword evidence="2" id="KW-1185">Reference proteome</keyword>
<protein>
    <submittedName>
        <fullName evidence="1">Uncharacterized protein</fullName>
    </submittedName>
</protein>
<name>A0ACC7SAM7_DOLFA</name>
<proteinExistence type="predicted"/>
<dbReference type="EMBL" id="VILF01000004">
    <property type="protein sequence ID" value="MTJ44884.1"/>
    <property type="molecule type" value="Genomic_DNA"/>
</dbReference>
<accession>A0ACC7SAM7</accession>
<reference evidence="2" key="1">
    <citation type="journal article" date="2020" name="Toxins">
        <title>Phylogenomic Analysis of Secondary Metabolism in the Toxic Cyanobacterial Genera Anabaena, Dolichospermum and Aphanizomenon.</title>
        <authorList>
            <person name="Oesterholm J."/>
            <person name="Popin R.V."/>
            <person name="Fewer D.P."/>
            <person name="Sivonen K."/>
        </authorList>
    </citation>
    <scope>NUCLEOTIDE SEQUENCE [LARGE SCALE GENOMIC DNA]</scope>
    <source>
        <strain evidence="2">UHCC 0037</strain>
    </source>
</reference>
<evidence type="ECO:0000313" key="2">
    <source>
        <dbReference type="Proteomes" id="UP001517388"/>
    </source>
</evidence>